<name>A0A1E5KXC7_9ENTE</name>
<evidence type="ECO:0000313" key="4">
    <source>
        <dbReference type="EMBL" id="OEH82506.1"/>
    </source>
</evidence>
<dbReference type="Proteomes" id="UP000095256">
    <property type="component" value="Unassembled WGS sequence"/>
</dbReference>
<protein>
    <recommendedName>
        <fullName evidence="3">Mga helix-turn-helix domain-containing protein</fullName>
    </recommendedName>
</protein>
<dbReference type="Pfam" id="PF05043">
    <property type="entry name" value="Mga"/>
    <property type="match status" value="1"/>
</dbReference>
<gene>
    <name evidence="4" type="ORF">BCR26_13105</name>
</gene>
<keyword evidence="5" id="KW-1185">Reference proteome</keyword>
<sequence>MNIQILNGTGGYFKMNELGYKLIVDKQVKRRIDIINALLYSQKPIKIRNLAKICNASSKTISSELEKMNAILPKSSEICYKELEGVQLISENPFLISEFINEQLDGNPLYFVVESIFNNVKLTLEDYAFEMYISNSTMNNYLAILKKILKEDFALNLQTSPYIDIVGGETNIRFFFFQYFRHAHDNAAISPRDDQYAAVYNVILHADMQYDLHLNVDYYRLSQWAIIFEQRVRFGHFVTIDDSVLEKHIGTNSYKRLRDSFKESFKTNPILNDIPEKEFLYVYLTKLDGVIYEKGEAIYSKDYLPLLSTFETISNSFFQEKHLDLFKHGDLKLITQAFLANNMLLSDASILFQKANSPLKDYARKYYPQFLNSWISILDNQLKKVFPKAHFIEDIATNLTLICIGYLRLHELEHKNILFSLTGTPASLIYYKAMLLNIIPNGITPYFIFNKPLTDSLLDALDIDLCIYNYKLDIKLNKAECIRLSNVPTEAEWIQLLPKLLSL</sequence>
<evidence type="ECO:0000256" key="2">
    <source>
        <dbReference type="ARBA" id="ARBA00023163"/>
    </source>
</evidence>
<dbReference type="AlphaFoldDB" id="A0A1E5KXC7"/>
<dbReference type="OrthoDB" id="2172609at2"/>
<dbReference type="PANTHER" id="PTHR30185:SF18">
    <property type="entry name" value="TRANSCRIPTIONAL REGULATOR MTLR"/>
    <property type="match status" value="1"/>
</dbReference>
<dbReference type="InterPro" id="IPR050661">
    <property type="entry name" value="BglG_antiterminators"/>
</dbReference>
<keyword evidence="2" id="KW-0804">Transcription</keyword>
<reference evidence="4 5" key="1">
    <citation type="submission" date="2016-09" db="EMBL/GenBank/DDBJ databases">
        <authorList>
            <person name="Capua I."/>
            <person name="De Benedictis P."/>
            <person name="Joannis T."/>
            <person name="Lombin L.H."/>
            <person name="Cattoli G."/>
        </authorList>
    </citation>
    <scope>NUCLEOTIDE SEQUENCE [LARGE SCALE GENOMIC DNA]</scope>
    <source>
        <strain evidence="4 5">LMG 25899</strain>
    </source>
</reference>
<dbReference type="EMBL" id="MIEK01000021">
    <property type="protein sequence ID" value="OEH82506.1"/>
    <property type="molecule type" value="Genomic_DNA"/>
</dbReference>
<organism evidence="4 5">
    <name type="scientific">Enterococcus rivorum</name>
    <dbReference type="NCBI Taxonomy" id="762845"/>
    <lineage>
        <taxon>Bacteria</taxon>
        <taxon>Bacillati</taxon>
        <taxon>Bacillota</taxon>
        <taxon>Bacilli</taxon>
        <taxon>Lactobacillales</taxon>
        <taxon>Enterococcaceae</taxon>
        <taxon>Enterococcus</taxon>
    </lineage>
</organism>
<evidence type="ECO:0000313" key="5">
    <source>
        <dbReference type="Proteomes" id="UP000095256"/>
    </source>
</evidence>
<dbReference type="STRING" id="762845.BCR26_13105"/>
<proteinExistence type="predicted"/>
<evidence type="ECO:0000256" key="1">
    <source>
        <dbReference type="ARBA" id="ARBA00023015"/>
    </source>
</evidence>
<feature type="domain" description="Mga helix-turn-helix" evidence="3">
    <location>
        <begin position="96"/>
        <end position="180"/>
    </location>
</feature>
<dbReference type="InterPro" id="IPR007737">
    <property type="entry name" value="Mga_HTH"/>
</dbReference>
<accession>A0A1E5KXC7</accession>
<dbReference type="PANTHER" id="PTHR30185">
    <property type="entry name" value="CRYPTIC BETA-GLUCOSIDE BGL OPERON ANTITERMINATOR"/>
    <property type="match status" value="1"/>
</dbReference>
<dbReference type="RefSeq" id="WP_069698503.1">
    <property type="nucleotide sequence ID" value="NZ_JAGGMA010000028.1"/>
</dbReference>
<evidence type="ECO:0000259" key="3">
    <source>
        <dbReference type="Pfam" id="PF05043"/>
    </source>
</evidence>
<keyword evidence="1" id="KW-0805">Transcription regulation</keyword>
<comment type="caution">
    <text evidence="4">The sequence shown here is derived from an EMBL/GenBank/DDBJ whole genome shotgun (WGS) entry which is preliminary data.</text>
</comment>